<keyword evidence="3" id="KW-0804">Transcription</keyword>
<keyword evidence="2" id="KW-0238">DNA-binding</keyword>
<comment type="caution">
    <text evidence="7">The sequence shown here is derived from an EMBL/GenBank/DDBJ whole genome shotgun (WGS) entry which is preliminary data.</text>
</comment>
<feature type="coiled-coil region" evidence="4">
    <location>
        <begin position="91"/>
        <end position="118"/>
    </location>
</feature>
<dbReference type="PANTHER" id="PTHR30445:SF8">
    <property type="entry name" value="K(+)_H(+) ANTIPORTER SUBUNIT KHTT"/>
    <property type="match status" value="1"/>
</dbReference>
<evidence type="ECO:0000259" key="6">
    <source>
        <dbReference type="PROSITE" id="PS51202"/>
    </source>
</evidence>
<dbReference type="EMBL" id="JAAEEH010000004">
    <property type="protein sequence ID" value="NDL66636.1"/>
    <property type="molecule type" value="Genomic_DNA"/>
</dbReference>
<dbReference type="Gene3D" id="3.30.70.1450">
    <property type="entry name" value="Regulator of K+ conductance, C-terminal domain"/>
    <property type="match status" value="1"/>
</dbReference>
<dbReference type="Gene3D" id="1.10.10.10">
    <property type="entry name" value="Winged helix-like DNA-binding domain superfamily/Winged helix DNA-binding domain"/>
    <property type="match status" value="1"/>
</dbReference>
<protein>
    <submittedName>
        <fullName evidence="7">GntR family transcriptional regulator</fullName>
    </submittedName>
</protein>
<evidence type="ECO:0000259" key="5">
    <source>
        <dbReference type="PROSITE" id="PS50949"/>
    </source>
</evidence>
<evidence type="ECO:0000313" key="8">
    <source>
        <dbReference type="Proteomes" id="UP000461585"/>
    </source>
</evidence>
<dbReference type="PROSITE" id="PS50949">
    <property type="entry name" value="HTH_GNTR"/>
    <property type="match status" value="1"/>
</dbReference>
<dbReference type="InterPro" id="IPR036390">
    <property type="entry name" value="WH_DNA-bd_sf"/>
</dbReference>
<dbReference type="InterPro" id="IPR006037">
    <property type="entry name" value="RCK_C"/>
</dbReference>
<reference evidence="7 8" key="1">
    <citation type="submission" date="2020-01" db="EMBL/GenBank/DDBJ databases">
        <title>Anaeroalcalibacter tamaniensis gen. nov., sp. nov., moderately halophilic strictly anaerobic fermenter bacterium from mud volcano of Taman peninsula.</title>
        <authorList>
            <person name="Frolova A."/>
            <person name="Merkel A.Y."/>
            <person name="Slobodkin A.I."/>
        </authorList>
    </citation>
    <scope>NUCLEOTIDE SEQUENCE [LARGE SCALE GENOMIC DNA]</scope>
    <source>
        <strain evidence="7 8">F-3ap</strain>
    </source>
</reference>
<gene>
    <name evidence="7" type="ORF">GXN74_02590</name>
</gene>
<sequence>MQPKNEMPIYMRIAVDLAGRIHKGEFADKPRLRGRSALASEYNVSPETVRRAIRILEDTQIVRVVHGSGIYIQENSNVEAFIQRFKIKETLLDYKEKLADLMEEKEKIDSQVRQIIEDIIDYSDRLKNSGQILPQEIQLPPNSSFEGKCVQELSIWQNTGATVAAIKRAGEMLVSPGPYAVFQPKDRVVVVGGTDAVQRMIAYMQQEPREEND</sequence>
<evidence type="ECO:0000256" key="4">
    <source>
        <dbReference type="SAM" id="Coils"/>
    </source>
</evidence>
<evidence type="ECO:0000313" key="7">
    <source>
        <dbReference type="EMBL" id="NDL66636.1"/>
    </source>
</evidence>
<dbReference type="SUPFAM" id="SSF116726">
    <property type="entry name" value="TrkA C-terminal domain-like"/>
    <property type="match status" value="1"/>
</dbReference>
<keyword evidence="1" id="KW-0805">Transcription regulation</keyword>
<dbReference type="SMART" id="SM00345">
    <property type="entry name" value="HTH_GNTR"/>
    <property type="match status" value="1"/>
</dbReference>
<accession>A0A7X5HU00</accession>
<dbReference type="AlphaFoldDB" id="A0A7X5HU00"/>
<dbReference type="Proteomes" id="UP000461585">
    <property type="component" value="Unassembled WGS sequence"/>
</dbReference>
<keyword evidence="8" id="KW-1185">Reference proteome</keyword>
<dbReference type="Pfam" id="PF02080">
    <property type="entry name" value="TrkA_C"/>
    <property type="match status" value="1"/>
</dbReference>
<dbReference type="GO" id="GO:0003677">
    <property type="term" value="F:DNA binding"/>
    <property type="evidence" value="ECO:0007669"/>
    <property type="project" value="UniProtKB-KW"/>
</dbReference>
<dbReference type="GO" id="GO:0008324">
    <property type="term" value="F:monoatomic cation transmembrane transporter activity"/>
    <property type="evidence" value="ECO:0007669"/>
    <property type="project" value="InterPro"/>
</dbReference>
<dbReference type="GO" id="GO:0006813">
    <property type="term" value="P:potassium ion transport"/>
    <property type="evidence" value="ECO:0007669"/>
    <property type="project" value="InterPro"/>
</dbReference>
<dbReference type="PROSITE" id="PS51202">
    <property type="entry name" value="RCK_C"/>
    <property type="match status" value="1"/>
</dbReference>
<feature type="domain" description="RCK C-terminal" evidence="6">
    <location>
        <begin position="121"/>
        <end position="206"/>
    </location>
</feature>
<evidence type="ECO:0000256" key="1">
    <source>
        <dbReference type="ARBA" id="ARBA00023015"/>
    </source>
</evidence>
<dbReference type="InterPro" id="IPR000524">
    <property type="entry name" value="Tscrpt_reg_HTH_GntR"/>
</dbReference>
<organism evidence="7 8">
    <name type="scientific">Anaerotalea alkaliphila</name>
    <dbReference type="NCBI Taxonomy" id="2662126"/>
    <lineage>
        <taxon>Bacteria</taxon>
        <taxon>Bacillati</taxon>
        <taxon>Bacillota</taxon>
        <taxon>Clostridia</taxon>
        <taxon>Eubacteriales</taxon>
        <taxon>Anaerotalea</taxon>
    </lineage>
</organism>
<dbReference type="InterPro" id="IPR050144">
    <property type="entry name" value="AAE_transporter"/>
</dbReference>
<dbReference type="InterPro" id="IPR036388">
    <property type="entry name" value="WH-like_DNA-bd_sf"/>
</dbReference>
<name>A0A7X5HU00_9FIRM</name>
<dbReference type="InterPro" id="IPR036721">
    <property type="entry name" value="RCK_C_sf"/>
</dbReference>
<evidence type="ECO:0000256" key="2">
    <source>
        <dbReference type="ARBA" id="ARBA00023125"/>
    </source>
</evidence>
<dbReference type="SUPFAM" id="SSF46785">
    <property type="entry name" value="Winged helix' DNA-binding domain"/>
    <property type="match status" value="1"/>
</dbReference>
<proteinExistence type="predicted"/>
<dbReference type="Pfam" id="PF00392">
    <property type="entry name" value="GntR"/>
    <property type="match status" value="1"/>
</dbReference>
<feature type="domain" description="HTH gntR-type" evidence="5">
    <location>
        <begin position="7"/>
        <end position="75"/>
    </location>
</feature>
<dbReference type="GO" id="GO:0003700">
    <property type="term" value="F:DNA-binding transcription factor activity"/>
    <property type="evidence" value="ECO:0007669"/>
    <property type="project" value="InterPro"/>
</dbReference>
<dbReference type="RefSeq" id="WP_162369362.1">
    <property type="nucleotide sequence ID" value="NZ_JAAEEH010000004.1"/>
</dbReference>
<evidence type="ECO:0000256" key="3">
    <source>
        <dbReference type="ARBA" id="ARBA00023163"/>
    </source>
</evidence>
<dbReference type="PANTHER" id="PTHR30445">
    <property type="entry name" value="K(+)_H(+) ANTIPORTER SUBUNIT KHTT"/>
    <property type="match status" value="1"/>
</dbReference>
<keyword evidence="4" id="KW-0175">Coiled coil</keyword>